<evidence type="ECO:0000259" key="8">
    <source>
        <dbReference type="Pfam" id="PF13726"/>
    </source>
</evidence>
<feature type="transmembrane region" description="Helical" evidence="6">
    <location>
        <begin position="313"/>
        <end position="333"/>
    </location>
</feature>
<feature type="transmembrane region" description="Helical" evidence="6">
    <location>
        <begin position="435"/>
        <end position="458"/>
    </location>
</feature>
<feature type="transmembrane region" description="Helical" evidence="6">
    <location>
        <begin position="70"/>
        <end position="93"/>
    </location>
</feature>
<dbReference type="InterPro" id="IPR052576">
    <property type="entry name" value="AA_Transporter-Related"/>
</dbReference>
<keyword evidence="5 6" id="KW-0472">Membrane</keyword>
<sequence>MQILHVLTNPVIVSVVVLCALSLAKLNVLLAMIAACIAGGIAGNLPLFGSDSNSIMNLLCEGFSTNAPTALAYILLGTFAQAITTVGLADVITVKLSHIIGKSKYKLLLLLTICACMSQNIIPVHIAYIPILISPLLPLMDALCIDRRAAACCSAFGLEMPYIAIPFGFGLIFQTVVATNITKSGLAVEVSDVTAANWYLAAAMGLALLVSVFVLYRKPRSYSARTDAQPQPCAAQPEAHVDATNNGEQTTPHATTLSYKHYVTIAAIGVVVLVQCISKDLSLSTICGFAVMIAGKAISWDDIDSQLQGGFKLMGLIAFVMLVAGGFAQVLGASGGVDQLVSLGVSIMGHNKWFAASVITIIGLFVTMGIGTSFGTVPILAVLFVPLCQSLGFSTPATILLISAAAALGDAGSPASDTTLGPTSGLNADGKHSHIWDTCVPTFLVFNIPLMAAGIILAQFI</sequence>
<comment type="subcellular location">
    <subcellularLocation>
        <location evidence="1">Cell membrane</location>
        <topology evidence="1">Multi-pass membrane protein</topology>
    </subcellularLocation>
</comment>
<evidence type="ECO:0000256" key="5">
    <source>
        <dbReference type="ARBA" id="ARBA00023136"/>
    </source>
</evidence>
<accession>A0ABP2J6C5</accession>
<feature type="transmembrane region" description="Helical" evidence="6">
    <location>
        <begin position="353"/>
        <end position="385"/>
    </location>
</feature>
<name>A0ABP2J6C5_9ACTN</name>
<evidence type="ECO:0000256" key="3">
    <source>
        <dbReference type="ARBA" id="ARBA00022692"/>
    </source>
</evidence>
<comment type="caution">
    <text evidence="9">The sequence shown here is derived from an EMBL/GenBank/DDBJ whole genome shotgun (WGS) entry which is preliminary data.</text>
</comment>
<evidence type="ECO:0000256" key="4">
    <source>
        <dbReference type="ARBA" id="ARBA00022989"/>
    </source>
</evidence>
<keyword evidence="2" id="KW-1003">Cell membrane</keyword>
<evidence type="ECO:0000256" key="6">
    <source>
        <dbReference type="SAM" id="Phobius"/>
    </source>
</evidence>
<reference evidence="9 10" key="1">
    <citation type="submission" date="2010-08" db="EMBL/GenBank/DDBJ databases">
        <authorList>
            <person name="Durkin A.S."/>
            <person name="Madupu R."/>
            <person name="Torralba M."/>
            <person name="Gillis M."/>
            <person name="Methe B."/>
            <person name="Sutton G."/>
            <person name="Nelson K.E."/>
        </authorList>
    </citation>
    <scope>NUCLEOTIDE SEQUENCE [LARGE SCALE GENOMIC DNA]</scope>
    <source>
        <strain evidence="9 10">PB189-T1-4</strain>
    </source>
</reference>
<gene>
    <name evidence="9" type="ORF">HMPREF9248_0762</name>
</gene>
<evidence type="ECO:0000313" key="9">
    <source>
        <dbReference type="EMBL" id="EFL44745.1"/>
    </source>
</evidence>
<dbReference type="RefSeq" id="WP_006303530.1">
    <property type="nucleotide sequence ID" value="NZ_AEDQ01000003.1"/>
</dbReference>
<feature type="transmembrane region" description="Helical" evidence="6">
    <location>
        <begin position="198"/>
        <end position="216"/>
    </location>
</feature>
<feature type="transmembrane region" description="Helical" evidence="6">
    <location>
        <begin position="157"/>
        <end position="178"/>
    </location>
</feature>
<feature type="transmembrane region" description="Helical" evidence="6">
    <location>
        <begin position="6"/>
        <end position="24"/>
    </location>
</feature>
<dbReference type="Proteomes" id="UP000004431">
    <property type="component" value="Unassembled WGS sequence"/>
</dbReference>
<organism evidence="9 10">
    <name type="scientific">Fannyhessea vaginae PB189-T1-4</name>
    <dbReference type="NCBI Taxonomy" id="866774"/>
    <lineage>
        <taxon>Bacteria</taxon>
        <taxon>Bacillati</taxon>
        <taxon>Actinomycetota</taxon>
        <taxon>Coriobacteriia</taxon>
        <taxon>Coriobacteriales</taxon>
        <taxon>Atopobiaceae</taxon>
        <taxon>Fannyhessea</taxon>
    </lineage>
</organism>
<dbReference type="PANTHER" id="PTHR37821:SF1">
    <property type="entry name" value="AMINO ACID TRANSPORTER YUIF-RELATED"/>
    <property type="match status" value="1"/>
</dbReference>
<protein>
    <submittedName>
        <fullName evidence="9">Na+/H+ antiporter family protein</fullName>
    </submittedName>
</protein>
<dbReference type="PANTHER" id="PTHR37821">
    <property type="entry name" value="AMINO ACID TRANSPORTER YUIF-RELATED"/>
    <property type="match status" value="1"/>
</dbReference>
<keyword evidence="3 6" id="KW-0812">Transmembrane</keyword>
<keyword evidence="4 6" id="KW-1133">Transmembrane helix</keyword>
<feature type="domain" description="Na+/H+ antiporter NhaC-like C-terminal" evidence="7">
    <location>
        <begin position="156"/>
        <end position="455"/>
    </location>
</feature>
<proteinExistence type="predicted"/>
<evidence type="ECO:0000313" key="10">
    <source>
        <dbReference type="Proteomes" id="UP000004431"/>
    </source>
</evidence>
<dbReference type="InterPro" id="IPR018461">
    <property type="entry name" value="Na/H_Antiport_NhaC-like_C"/>
</dbReference>
<feature type="transmembrane region" description="Helical" evidence="6">
    <location>
        <begin position="128"/>
        <end position="145"/>
    </location>
</feature>
<dbReference type="InterPro" id="IPR032813">
    <property type="entry name" value="Na_H_antiport_N"/>
</dbReference>
<keyword evidence="10" id="KW-1185">Reference proteome</keyword>
<evidence type="ECO:0000256" key="1">
    <source>
        <dbReference type="ARBA" id="ARBA00004651"/>
    </source>
</evidence>
<dbReference type="Pfam" id="PF13726">
    <property type="entry name" value="Na_H_antiport_2"/>
    <property type="match status" value="1"/>
</dbReference>
<dbReference type="Pfam" id="PF03553">
    <property type="entry name" value="Na_H_antiporter"/>
    <property type="match status" value="1"/>
</dbReference>
<evidence type="ECO:0000259" key="7">
    <source>
        <dbReference type="Pfam" id="PF03553"/>
    </source>
</evidence>
<evidence type="ECO:0000256" key="2">
    <source>
        <dbReference type="ARBA" id="ARBA00022475"/>
    </source>
</evidence>
<dbReference type="EMBL" id="AEDQ01000003">
    <property type="protein sequence ID" value="EFL44745.1"/>
    <property type="molecule type" value="Genomic_DNA"/>
</dbReference>
<feature type="domain" description="Putative Na+/H+ antiporter N-terminal" evidence="8">
    <location>
        <begin position="9"/>
        <end position="99"/>
    </location>
</feature>
<feature type="transmembrane region" description="Helical" evidence="6">
    <location>
        <begin position="29"/>
        <end position="50"/>
    </location>
</feature>